<reference evidence="1 2" key="1">
    <citation type="submission" date="2012-11" db="EMBL/GenBank/DDBJ databases">
        <title>Genome assembly of Thiorhodococcus sp. AK35.</title>
        <authorList>
            <person name="Nupur N."/>
            <person name="Khatri I."/>
            <person name="Subramanian S."/>
            <person name="Pinnaka A."/>
        </authorList>
    </citation>
    <scope>NUCLEOTIDE SEQUENCE [LARGE SCALE GENOMIC DNA]</scope>
    <source>
        <strain evidence="1 2">AK35</strain>
    </source>
</reference>
<dbReference type="eggNOG" id="ENOG5031FT7">
    <property type="taxonomic scope" value="Bacteria"/>
</dbReference>
<dbReference type="AlphaFoldDB" id="W9VBA6"/>
<keyword evidence="2" id="KW-1185">Reference proteome</keyword>
<name>W9VBA6_9GAMM</name>
<protein>
    <submittedName>
        <fullName evidence="1">Uncharacterized protein</fullName>
    </submittedName>
</protein>
<organism evidence="1 2">
    <name type="scientific">Imhoffiella purpurea</name>
    <dbReference type="NCBI Taxonomy" id="1249627"/>
    <lineage>
        <taxon>Bacteria</taxon>
        <taxon>Pseudomonadati</taxon>
        <taxon>Pseudomonadota</taxon>
        <taxon>Gammaproteobacteria</taxon>
        <taxon>Chromatiales</taxon>
        <taxon>Chromatiaceae</taxon>
        <taxon>Imhoffiella</taxon>
    </lineage>
</organism>
<proteinExistence type="predicted"/>
<evidence type="ECO:0000313" key="2">
    <source>
        <dbReference type="Proteomes" id="UP000019460"/>
    </source>
</evidence>
<evidence type="ECO:0000313" key="1">
    <source>
        <dbReference type="EMBL" id="EXJ16729.1"/>
    </source>
</evidence>
<accession>W9VBA6</accession>
<dbReference type="RefSeq" id="WP_052347741.1">
    <property type="nucleotide sequence ID" value="NZ_AONC01000006.1"/>
</dbReference>
<dbReference type="EMBL" id="AONC01000006">
    <property type="protein sequence ID" value="EXJ16729.1"/>
    <property type="molecule type" value="Genomic_DNA"/>
</dbReference>
<dbReference type="Proteomes" id="UP000019460">
    <property type="component" value="Unassembled WGS sequence"/>
</dbReference>
<dbReference type="PATRIC" id="fig|1249627.3.peg.550"/>
<gene>
    <name evidence="1" type="ORF">D779_3406</name>
</gene>
<sequence>MYFWENSVHRAERFAKDLRIRDAVVVGAALDLGHCLDLTDSEALAYLASAYQVLRATLGKVGIPLPENRSPKSCTSGDLLLRKLDCAVINFLHSQRDRAWRDRVADGHEPEEPPYDSVRGVFWEGDDLYPGAGFKEKNHIQLCIRNPNCIKGFFYPRNSVQWPLPENASLER</sequence>
<comment type="caution">
    <text evidence="1">The sequence shown here is derived from an EMBL/GenBank/DDBJ whole genome shotgun (WGS) entry which is preliminary data.</text>
</comment>